<evidence type="ECO:0000259" key="3">
    <source>
        <dbReference type="Pfam" id="PF14728"/>
    </source>
</evidence>
<evidence type="ECO:0000256" key="1">
    <source>
        <dbReference type="SAM" id="MobiDB-lite"/>
    </source>
</evidence>
<dbReference type="Pfam" id="PF23338">
    <property type="entry name" value="PTHB1_hp"/>
    <property type="match status" value="1"/>
</dbReference>
<evidence type="ECO:0000313" key="7">
    <source>
        <dbReference type="EMBL" id="CAD5121558.1"/>
    </source>
</evidence>
<reference evidence="7 8" key="1">
    <citation type="submission" date="2020-08" db="EMBL/GenBank/DDBJ databases">
        <authorList>
            <person name="Hejnol A."/>
        </authorList>
    </citation>
    <scope>NUCLEOTIDE SEQUENCE [LARGE SCALE GENOMIC DNA]</scope>
</reference>
<dbReference type="InterPro" id="IPR055364">
    <property type="entry name" value="PTHB1_CtH_dom"/>
</dbReference>
<name>A0A7I8VZ51_9ANNE</name>
<dbReference type="GO" id="GO:0016020">
    <property type="term" value="C:membrane"/>
    <property type="evidence" value="ECO:0007669"/>
    <property type="project" value="TreeGrafter"/>
</dbReference>
<evidence type="ECO:0000313" key="8">
    <source>
        <dbReference type="Proteomes" id="UP000549394"/>
    </source>
</evidence>
<dbReference type="InterPro" id="IPR028074">
    <property type="entry name" value="PHTB1_GAE_dom"/>
</dbReference>
<dbReference type="Pfam" id="PF23339">
    <property type="entry name" value="PTHB1_CtH"/>
    <property type="match status" value="1"/>
</dbReference>
<keyword evidence="8" id="KW-1185">Reference proteome</keyword>
<feature type="domain" description="PTHB1 platform" evidence="4">
    <location>
        <begin position="523"/>
        <end position="619"/>
    </location>
</feature>
<dbReference type="Pfam" id="PF23337">
    <property type="entry name" value="PTHB1_pf"/>
    <property type="match status" value="1"/>
</dbReference>
<comment type="caution">
    <text evidence="7">The sequence shown here is derived from an EMBL/GenBank/DDBJ whole genome shotgun (WGS) entry which is preliminary data.</text>
</comment>
<evidence type="ECO:0000259" key="2">
    <source>
        <dbReference type="Pfam" id="PF14727"/>
    </source>
</evidence>
<feature type="region of interest" description="Disordered" evidence="1">
    <location>
        <begin position="846"/>
        <end position="927"/>
    </location>
</feature>
<dbReference type="GO" id="GO:0034464">
    <property type="term" value="C:BBSome"/>
    <property type="evidence" value="ECO:0007669"/>
    <property type="project" value="InterPro"/>
</dbReference>
<feature type="domain" description="PTHB1 N-terminal" evidence="2">
    <location>
        <begin position="1"/>
        <end position="361"/>
    </location>
</feature>
<gene>
    <name evidence="7" type="ORF">DGYR_LOCUS9500</name>
</gene>
<dbReference type="OrthoDB" id="10262646at2759"/>
<evidence type="ECO:0000259" key="6">
    <source>
        <dbReference type="Pfam" id="PF23339"/>
    </source>
</evidence>
<dbReference type="Pfam" id="PF14728">
    <property type="entry name" value="PTHB1_GAE"/>
    <property type="match status" value="1"/>
</dbReference>
<evidence type="ECO:0000259" key="5">
    <source>
        <dbReference type="Pfam" id="PF23338"/>
    </source>
</evidence>
<evidence type="ECO:0000259" key="4">
    <source>
        <dbReference type="Pfam" id="PF23337"/>
    </source>
</evidence>
<accession>A0A7I8VZ51</accession>
<dbReference type="Pfam" id="PF14727">
    <property type="entry name" value="PHTB1_N"/>
    <property type="match status" value="1"/>
</dbReference>
<dbReference type="PANTHER" id="PTHR20991">
    <property type="entry name" value="PARATHYROID HORMONE-RESPONSIVE B1 GENE"/>
    <property type="match status" value="1"/>
</dbReference>
<proteinExistence type="predicted"/>
<organism evidence="7 8">
    <name type="scientific">Dimorphilus gyrociliatus</name>
    <dbReference type="NCBI Taxonomy" id="2664684"/>
    <lineage>
        <taxon>Eukaryota</taxon>
        <taxon>Metazoa</taxon>
        <taxon>Spiralia</taxon>
        <taxon>Lophotrochozoa</taxon>
        <taxon>Annelida</taxon>
        <taxon>Polychaeta</taxon>
        <taxon>Polychaeta incertae sedis</taxon>
        <taxon>Dinophilidae</taxon>
        <taxon>Dimorphilus</taxon>
    </lineage>
</organism>
<sequence>MSLFKAREWWETNAGEQETFDKGCLCVANIDNDQDKVDKIIIGSYNGILRIYKPSIKVDEETGKKLTFNPDDVLYEQKLSEPILQVEAGRFISSTEQLALAILHPRKFCVYAVSKSSGNNDRLCHYQLKIAYEHNLKRTSFNFCYGPFGGVKNKDLVCIQSLDGSISILEQDAFSFTRHLPGALLPGPFSYVPSTDSFVTVSSNRYLESYKYQILAVAADSKEDSKSGKKVASDWSLNIGEQAVEICVMHTSTGYMILVATERSIFCVKENGKVIWQKKLDLVPSACTPFFAPSSENIRYILSVHSSENLFIYDKTIMIWAAQIHIEPVAIKVIREGEMKGGIVVLSENGNIQVLYLGTDPELMAPPSMSQNRDMDYAAMDRELKQLQSIIKSKSSSAGVVLPTKRAEDELEFICQPEPQLDSPSIASSEIKEDVPSLTYKVTIKCKAALNDVALSIHIPAPFATPTTLINIPHIDASKPYEHSFPIFMKWNMAPSNLSLSTSIRFNTSQGSPYTATATSKIPLRLFAQNAIPMKANEHKITLNSNTDAVDLAKLFPDILATSQTEPLAAIGLQVFGFKEVVTILASTSKRYRVQSDNFTLVFGVVDELVSRLKAYHTRLGQYHFILSFDSQLPLTEYFAAIDAHFDLRQKENELSKTLGEKTGQLRAVQRRLLTRFKDKTPSPLNNLDTLLDSTYKQILALADSIERNRTLLLKCSCDLEACTRIFCLLLKLWTQTNMDDLEYGILESVLWPNGCSSLSLTQGWHEQVDATITFLLRTSLAKSSKDATLNPQPLQILTDTVKLKKHLALLIDRLSKGGKMMMEGIKESHLVGNNEKKKVEIKKAEPIAKPRPQHRPVPMPSNTSSTAISEEPLPEEEEVAVRKFSKREEPTPKVTLPSLDDLPPLRGGTAREGKTTEDVPDLDDLA</sequence>
<dbReference type="InterPro" id="IPR026511">
    <property type="entry name" value="PTHB1"/>
</dbReference>
<dbReference type="PANTHER" id="PTHR20991:SF0">
    <property type="entry name" value="PROTEIN PTHB1"/>
    <property type="match status" value="1"/>
</dbReference>
<protein>
    <submittedName>
        <fullName evidence="7">DgyrCDS10057</fullName>
    </submittedName>
</protein>
<dbReference type="InterPro" id="IPR028073">
    <property type="entry name" value="PHTB1_N_dom"/>
</dbReference>
<dbReference type="Proteomes" id="UP000549394">
    <property type="component" value="Unassembled WGS sequence"/>
</dbReference>
<feature type="domain" description="PTHB1 GAE" evidence="3">
    <location>
        <begin position="433"/>
        <end position="516"/>
    </location>
</feature>
<dbReference type="GO" id="GO:0060271">
    <property type="term" value="P:cilium assembly"/>
    <property type="evidence" value="ECO:0007669"/>
    <property type="project" value="TreeGrafter"/>
</dbReference>
<dbReference type="InterPro" id="IPR055363">
    <property type="entry name" value="PTHB1_hp_dom"/>
</dbReference>
<dbReference type="EMBL" id="CAJFCJ010000014">
    <property type="protein sequence ID" value="CAD5121558.1"/>
    <property type="molecule type" value="Genomic_DNA"/>
</dbReference>
<feature type="domain" description="PTHB1 C-terminal helix bundle" evidence="6">
    <location>
        <begin position="741"/>
        <end position="815"/>
    </location>
</feature>
<dbReference type="AlphaFoldDB" id="A0A7I8VZ51"/>
<feature type="domain" description="PTHB1 hairpin" evidence="5">
    <location>
        <begin position="632"/>
        <end position="735"/>
    </location>
</feature>
<dbReference type="InterPro" id="IPR055362">
    <property type="entry name" value="PTHB1_pf_dom"/>
</dbReference>